<organism evidence="1">
    <name type="scientific">Anguilla anguilla</name>
    <name type="common">European freshwater eel</name>
    <name type="synonym">Muraena anguilla</name>
    <dbReference type="NCBI Taxonomy" id="7936"/>
    <lineage>
        <taxon>Eukaryota</taxon>
        <taxon>Metazoa</taxon>
        <taxon>Chordata</taxon>
        <taxon>Craniata</taxon>
        <taxon>Vertebrata</taxon>
        <taxon>Euteleostomi</taxon>
        <taxon>Actinopterygii</taxon>
        <taxon>Neopterygii</taxon>
        <taxon>Teleostei</taxon>
        <taxon>Anguilliformes</taxon>
        <taxon>Anguillidae</taxon>
        <taxon>Anguilla</taxon>
    </lineage>
</organism>
<reference evidence="1" key="2">
    <citation type="journal article" date="2015" name="Fish Shellfish Immunol.">
        <title>Early steps in the European eel (Anguilla anguilla)-Vibrio vulnificus interaction in the gills: Role of the RtxA13 toxin.</title>
        <authorList>
            <person name="Callol A."/>
            <person name="Pajuelo D."/>
            <person name="Ebbesson L."/>
            <person name="Teles M."/>
            <person name="MacKenzie S."/>
            <person name="Amaro C."/>
        </authorList>
    </citation>
    <scope>NUCLEOTIDE SEQUENCE</scope>
</reference>
<dbReference type="AlphaFoldDB" id="A0A0E9WWX1"/>
<reference evidence="1" key="1">
    <citation type="submission" date="2014-11" db="EMBL/GenBank/DDBJ databases">
        <authorList>
            <person name="Amaro Gonzalez C."/>
        </authorList>
    </citation>
    <scope>NUCLEOTIDE SEQUENCE</scope>
</reference>
<name>A0A0E9WWX1_ANGAN</name>
<accession>A0A0E9WWX1</accession>
<sequence>MTTIQKKTKQKKNPSEAALLFKDSVHLYPNRHPPNHIEDYSYKYCKNKTAMGGFLL</sequence>
<proteinExistence type="predicted"/>
<dbReference type="EMBL" id="GBXM01013630">
    <property type="protein sequence ID" value="JAH94947.1"/>
    <property type="molecule type" value="Transcribed_RNA"/>
</dbReference>
<evidence type="ECO:0000313" key="1">
    <source>
        <dbReference type="EMBL" id="JAH94947.1"/>
    </source>
</evidence>
<protein>
    <submittedName>
        <fullName evidence="1">Uncharacterized protein</fullName>
    </submittedName>
</protein>